<accession>A0ABS3X6K0</accession>
<dbReference type="SUPFAM" id="SSF54637">
    <property type="entry name" value="Thioesterase/thiol ester dehydrase-isomerase"/>
    <property type="match status" value="1"/>
</dbReference>
<dbReference type="RefSeq" id="WP_209238099.1">
    <property type="nucleotide sequence ID" value="NZ_JADKMA010000014.1"/>
</dbReference>
<feature type="region of interest" description="Disordered" evidence="1">
    <location>
        <begin position="1"/>
        <end position="20"/>
    </location>
</feature>
<evidence type="ECO:0000313" key="2">
    <source>
        <dbReference type="EMBL" id="MBO8191003.1"/>
    </source>
</evidence>
<feature type="region of interest" description="Disordered" evidence="1">
    <location>
        <begin position="169"/>
        <end position="193"/>
    </location>
</feature>
<sequence>MAENPARVVTPYEGTGHRPWDDAAPVPAPLALHSTPVRPEWVDYNGHMSESCYLRVFGDNSDAFFRYLGIDEEYRANGGSLYTVETHLHNKREAAEGEPLRLTLQLLDHDTKRVHLFHETRHGADGTLLATAEQMLLHVDTGQARACPLPGELLRRLGAIQTAHDALPVPETVGRPMGIPGDRSRAVRRPTTR</sequence>
<gene>
    <name evidence="2" type="ORF">ITI46_04725</name>
</gene>
<keyword evidence="3" id="KW-1185">Reference proteome</keyword>
<evidence type="ECO:0000256" key="1">
    <source>
        <dbReference type="SAM" id="MobiDB-lite"/>
    </source>
</evidence>
<reference evidence="2 3" key="1">
    <citation type="submission" date="2020-11" db="EMBL/GenBank/DDBJ databases">
        <title>Streptomyces spirodelae sp. nov., isolated from duckweed.</title>
        <authorList>
            <person name="Saimee Y."/>
            <person name="Duangmal K."/>
        </authorList>
    </citation>
    <scope>NUCLEOTIDE SEQUENCE [LARGE SCALE GENOMIC DNA]</scope>
    <source>
        <strain evidence="2 3">S16-07</strain>
    </source>
</reference>
<organism evidence="2 3">
    <name type="scientific">Streptomyces oryzae</name>
    <dbReference type="NCBI Taxonomy" id="1434886"/>
    <lineage>
        <taxon>Bacteria</taxon>
        <taxon>Bacillati</taxon>
        <taxon>Actinomycetota</taxon>
        <taxon>Actinomycetes</taxon>
        <taxon>Kitasatosporales</taxon>
        <taxon>Streptomycetaceae</taxon>
        <taxon>Streptomyces</taxon>
    </lineage>
</organism>
<dbReference type="Proteomes" id="UP001519064">
    <property type="component" value="Unassembled WGS sequence"/>
</dbReference>
<dbReference type="InterPro" id="IPR029069">
    <property type="entry name" value="HotDog_dom_sf"/>
</dbReference>
<evidence type="ECO:0000313" key="3">
    <source>
        <dbReference type="Proteomes" id="UP001519064"/>
    </source>
</evidence>
<dbReference type="Gene3D" id="3.10.129.10">
    <property type="entry name" value="Hotdog Thioesterase"/>
    <property type="match status" value="1"/>
</dbReference>
<name>A0ABS3X6K0_9ACTN</name>
<proteinExistence type="predicted"/>
<dbReference type="Pfam" id="PF13279">
    <property type="entry name" value="4HBT_2"/>
    <property type="match status" value="1"/>
</dbReference>
<dbReference type="EMBL" id="JADKMA010000014">
    <property type="protein sequence ID" value="MBO8191003.1"/>
    <property type="molecule type" value="Genomic_DNA"/>
</dbReference>
<comment type="caution">
    <text evidence="2">The sequence shown here is derived from an EMBL/GenBank/DDBJ whole genome shotgun (WGS) entry which is preliminary data.</text>
</comment>
<dbReference type="CDD" id="cd00586">
    <property type="entry name" value="4HBT"/>
    <property type="match status" value="1"/>
</dbReference>
<protein>
    <submittedName>
        <fullName evidence="2">Thioesterase family protein</fullName>
    </submittedName>
</protein>